<sequence length="154" mass="17617">MRLGSKYLDFPLVMPHSKLQAFQHMRDKVIQKLACWKAKVLLQAGCTTLLRVTASAMPQYQMTSLLLPKTWCVDMDWRFKSFWWGFGDSSSRHFSPVAWSRICFPKQWGFIREECIMDLARPSSESVFLAVGVVLWWAVDCSHSGPLGARGGEL</sequence>
<dbReference type="PANTHER" id="PTHR33116:SF86">
    <property type="entry name" value="REVERSE TRANSCRIPTASE DOMAIN-CONTAINING PROTEIN"/>
    <property type="match status" value="1"/>
</dbReference>
<dbReference type="AlphaFoldDB" id="A0A6A1WK90"/>
<dbReference type="PANTHER" id="PTHR33116">
    <property type="entry name" value="REVERSE TRANSCRIPTASE ZINC-BINDING DOMAIN-CONTAINING PROTEIN-RELATED-RELATED"/>
    <property type="match status" value="1"/>
</dbReference>
<keyword evidence="3" id="KW-1185">Reference proteome</keyword>
<dbReference type="EMBL" id="RXIC02000021">
    <property type="protein sequence ID" value="KAB1220207.1"/>
    <property type="molecule type" value="Genomic_DNA"/>
</dbReference>
<gene>
    <name evidence="2" type="ORF">CJ030_MR1G016583</name>
    <name evidence="1" type="ORF">CJ030_MR3G017031</name>
</gene>
<dbReference type="EMBL" id="RXIC02000019">
    <property type="protein sequence ID" value="KAB1225203.1"/>
    <property type="molecule type" value="Genomic_DNA"/>
</dbReference>
<name>A0A6A1WK90_9ROSI</name>
<reference evidence="2" key="1">
    <citation type="submission" date="2018-07" db="EMBL/GenBank/DDBJ databases">
        <authorList>
            <person name="Gao Z.-S."/>
            <person name="Jia H.-M."/>
            <person name="Jia H.-J."/>
            <person name="Cai Q.-L."/>
            <person name="Wang Y."/>
            <person name="Zhao H.-B."/>
        </authorList>
    </citation>
    <scope>NUCLEOTIDE SEQUENCE</scope>
    <source>
        <tissue evidence="2">Leaves</tissue>
    </source>
</reference>
<dbReference type="Proteomes" id="UP000516437">
    <property type="component" value="Chromosome 3"/>
</dbReference>
<accession>A0A6A1WK90</accession>
<evidence type="ECO:0000313" key="1">
    <source>
        <dbReference type="EMBL" id="KAB1220207.1"/>
    </source>
</evidence>
<comment type="caution">
    <text evidence="2">The sequence shown here is derived from an EMBL/GenBank/DDBJ whole genome shotgun (WGS) entry which is preliminary data.</text>
</comment>
<evidence type="ECO:0000313" key="3">
    <source>
        <dbReference type="Proteomes" id="UP000516437"/>
    </source>
</evidence>
<evidence type="ECO:0000313" key="2">
    <source>
        <dbReference type="EMBL" id="KAB1225203.1"/>
    </source>
</evidence>
<proteinExistence type="predicted"/>
<organism evidence="2 3">
    <name type="scientific">Morella rubra</name>
    <name type="common">Chinese bayberry</name>
    <dbReference type="NCBI Taxonomy" id="262757"/>
    <lineage>
        <taxon>Eukaryota</taxon>
        <taxon>Viridiplantae</taxon>
        <taxon>Streptophyta</taxon>
        <taxon>Embryophyta</taxon>
        <taxon>Tracheophyta</taxon>
        <taxon>Spermatophyta</taxon>
        <taxon>Magnoliopsida</taxon>
        <taxon>eudicotyledons</taxon>
        <taxon>Gunneridae</taxon>
        <taxon>Pentapetalae</taxon>
        <taxon>rosids</taxon>
        <taxon>fabids</taxon>
        <taxon>Fagales</taxon>
        <taxon>Myricaceae</taxon>
        <taxon>Morella</taxon>
    </lineage>
</organism>
<dbReference type="Proteomes" id="UP000516437">
    <property type="component" value="Chromosome 1"/>
</dbReference>
<reference evidence="2 3" key="2">
    <citation type="journal article" date="2019" name="Plant Biotechnol. J.">
        <title>The red bayberry genome and genetic basis of sex determination.</title>
        <authorList>
            <person name="Jia H.M."/>
            <person name="Jia H.J."/>
            <person name="Cai Q.L."/>
            <person name="Wang Y."/>
            <person name="Zhao H.B."/>
            <person name="Yang W.F."/>
            <person name="Wang G.Y."/>
            <person name="Li Y.H."/>
            <person name="Zhan D.L."/>
            <person name="Shen Y.T."/>
            <person name="Niu Q.F."/>
            <person name="Chang L."/>
            <person name="Qiu J."/>
            <person name="Zhao L."/>
            <person name="Xie H.B."/>
            <person name="Fu W.Y."/>
            <person name="Jin J."/>
            <person name="Li X.W."/>
            <person name="Jiao Y."/>
            <person name="Zhou C.C."/>
            <person name="Tu T."/>
            <person name="Chai C.Y."/>
            <person name="Gao J.L."/>
            <person name="Fan L.J."/>
            <person name="van de Weg E."/>
            <person name="Wang J.Y."/>
            <person name="Gao Z.S."/>
        </authorList>
    </citation>
    <scope>NUCLEOTIDE SEQUENCE [LARGE SCALE GENOMIC DNA]</scope>
    <source>
        <tissue evidence="2">Leaves</tissue>
    </source>
</reference>
<dbReference type="OrthoDB" id="1938246at2759"/>
<reference evidence="2" key="3">
    <citation type="submission" date="2019-09" db="EMBL/GenBank/DDBJ databases">
        <authorList>
            <person name="Gao Z."/>
        </authorList>
    </citation>
    <scope>NUCLEOTIDE SEQUENCE</scope>
    <source>
        <tissue evidence="2">Leaves</tissue>
    </source>
</reference>
<protein>
    <submittedName>
        <fullName evidence="2">Uncharacterized protein</fullName>
    </submittedName>
</protein>